<dbReference type="Gene3D" id="2.40.110.10">
    <property type="entry name" value="Butyryl-CoA Dehydrogenase, subunit A, domain 2"/>
    <property type="match status" value="1"/>
</dbReference>
<dbReference type="InterPro" id="IPR013786">
    <property type="entry name" value="AcylCoA_DH/ox_N"/>
</dbReference>
<dbReference type="InterPro" id="IPR037069">
    <property type="entry name" value="AcylCoA_DH/ox_N_sf"/>
</dbReference>
<dbReference type="Pfam" id="PF02771">
    <property type="entry name" value="Acyl-CoA_dh_N"/>
    <property type="match status" value="1"/>
</dbReference>
<evidence type="ECO:0000313" key="10">
    <source>
        <dbReference type="EMBL" id="TPG36442.1"/>
    </source>
</evidence>
<keyword evidence="11" id="KW-1185">Reference proteome</keyword>
<evidence type="ECO:0000256" key="2">
    <source>
        <dbReference type="ARBA" id="ARBA00009347"/>
    </source>
</evidence>
<evidence type="ECO:0000259" key="9">
    <source>
        <dbReference type="Pfam" id="PF02771"/>
    </source>
</evidence>
<evidence type="ECO:0000259" key="7">
    <source>
        <dbReference type="Pfam" id="PF00441"/>
    </source>
</evidence>
<dbReference type="SUPFAM" id="SSF47203">
    <property type="entry name" value="Acyl-CoA dehydrogenase C-terminal domain-like"/>
    <property type="match status" value="1"/>
</dbReference>
<dbReference type="Pfam" id="PF00441">
    <property type="entry name" value="Acyl-CoA_dh_1"/>
    <property type="match status" value="1"/>
</dbReference>
<dbReference type="InterPro" id="IPR052161">
    <property type="entry name" value="Mycobact_Acyl-CoA_DH"/>
</dbReference>
<name>A0A502EHE3_9MYCO</name>
<dbReference type="AlphaFoldDB" id="A0A502EHE3"/>
<evidence type="ECO:0000256" key="3">
    <source>
        <dbReference type="ARBA" id="ARBA00022630"/>
    </source>
</evidence>
<keyword evidence="4 6" id="KW-0274">FAD</keyword>
<evidence type="ECO:0000256" key="1">
    <source>
        <dbReference type="ARBA" id="ARBA00001974"/>
    </source>
</evidence>
<dbReference type="GO" id="GO:0016627">
    <property type="term" value="F:oxidoreductase activity, acting on the CH-CH group of donors"/>
    <property type="evidence" value="ECO:0007669"/>
    <property type="project" value="InterPro"/>
</dbReference>
<dbReference type="Gene3D" id="1.10.540.10">
    <property type="entry name" value="Acyl-CoA dehydrogenase/oxidase, N-terminal domain"/>
    <property type="match status" value="1"/>
</dbReference>
<dbReference type="Pfam" id="PF02770">
    <property type="entry name" value="Acyl-CoA_dh_M"/>
    <property type="match status" value="1"/>
</dbReference>
<proteinExistence type="inferred from homology"/>
<keyword evidence="3 6" id="KW-0285">Flavoprotein</keyword>
<dbReference type="InterPro" id="IPR009100">
    <property type="entry name" value="AcylCoA_DH/oxidase_NM_dom_sf"/>
</dbReference>
<evidence type="ECO:0000256" key="5">
    <source>
        <dbReference type="ARBA" id="ARBA00023002"/>
    </source>
</evidence>
<evidence type="ECO:0000259" key="8">
    <source>
        <dbReference type="Pfam" id="PF02770"/>
    </source>
</evidence>
<dbReference type="RefSeq" id="WP_140687035.1">
    <property type="nucleotide sequence ID" value="NZ_RCZG01000001.1"/>
</dbReference>
<keyword evidence="5 6" id="KW-0560">Oxidoreductase</keyword>
<comment type="caution">
    <text evidence="10">The sequence shown here is derived from an EMBL/GenBank/DDBJ whole genome shotgun (WGS) entry which is preliminary data.</text>
</comment>
<evidence type="ECO:0000313" key="11">
    <source>
        <dbReference type="Proteomes" id="UP000320095"/>
    </source>
</evidence>
<evidence type="ECO:0000256" key="6">
    <source>
        <dbReference type="RuleBase" id="RU362125"/>
    </source>
</evidence>
<organism evidence="10 11">
    <name type="scientific">Mycolicibacterium hodleri</name>
    <dbReference type="NCBI Taxonomy" id="49897"/>
    <lineage>
        <taxon>Bacteria</taxon>
        <taxon>Bacillati</taxon>
        <taxon>Actinomycetota</taxon>
        <taxon>Actinomycetes</taxon>
        <taxon>Mycobacteriales</taxon>
        <taxon>Mycobacteriaceae</taxon>
        <taxon>Mycolicibacterium</taxon>
    </lineage>
</organism>
<dbReference type="Gene3D" id="1.20.140.10">
    <property type="entry name" value="Butyryl-CoA Dehydrogenase, subunit A, domain 3"/>
    <property type="match status" value="1"/>
</dbReference>
<accession>A0A502EHE3</accession>
<dbReference type="InterPro" id="IPR046373">
    <property type="entry name" value="Acyl-CoA_Oxase/DH_mid-dom_sf"/>
</dbReference>
<dbReference type="EMBL" id="RCZG01000001">
    <property type="protein sequence ID" value="TPG36442.1"/>
    <property type="molecule type" value="Genomic_DNA"/>
</dbReference>
<dbReference type="InterPro" id="IPR006091">
    <property type="entry name" value="Acyl-CoA_Oxase/DH_mid-dom"/>
</dbReference>
<dbReference type="GO" id="GO:0050660">
    <property type="term" value="F:flavin adenine dinucleotide binding"/>
    <property type="evidence" value="ECO:0007669"/>
    <property type="project" value="InterPro"/>
</dbReference>
<protein>
    <submittedName>
        <fullName evidence="10">Acyl-CoA dehydrogenase</fullName>
    </submittedName>
</protein>
<dbReference type="PANTHER" id="PTHR43292:SF4">
    <property type="entry name" value="ACYL-COA DEHYDROGENASE FADE34"/>
    <property type="match status" value="1"/>
</dbReference>
<gene>
    <name evidence="10" type="ORF">EAH80_00205</name>
</gene>
<dbReference type="InterPro" id="IPR009075">
    <property type="entry name" value="AcylCo_DH/oxidase_C"/>
</dbReference>
<comment type="cofactor">
    <cofactor evidence="1 6">
        <name>FAD</name>
        <dbReference type="ChEBI" id="CHEBI:57692"/>
    </cofactor>
</comment>
<feature type="domain" description="Acyl-CoA oxidase/dehydrogenase middle" evidence="8">
    <location>
        <begin position="131"/>
        <end position="221"/>
    </location>
</feature>
<dbReference type="PANTHER" id="PTHR43292">
    <property type="entry name" value="ACYL-COA DEHYDROGENASE"/>
    <property type="match status" value="1"/>
</dbReference>
<dbReference type="GO" id="GO:0005886">
    <property type="term" value="C:plasma membrane"/>
    <property type="evidence" value="ECO:0007669"/>
    <property type="project" value="TreeGrafter"/>
</dbReference>
<dbReference type="InterPro" id="IPR036250">
    <property type="entry name" value="AcylCo_DH-like_C"/>
</dbReference>
<feature type="domain" description="Acyl-CoA dehydrogenase/oxidase N-terminal" evidence="9">
    <location>
        <begin position="9"/>
        <end position="126"/>
    </location>
</feature>
<sequence>MRVLELTDEAFRSELREWFLRNPAPEALDASIGLSHDYDAEAVAQQRDWQKRLAQAGLSGVAWPPEYGGRGASPMQQLIFHEEHQRAGGRGGELFFVGVSHAGPTLIAYGTDAQRRRWLPGILNGDILFAQCFSEPGAASDLAAITTRAVVDGDHLVVTGEKRWSTRAQHADRCELLVRSDAGDRYGGLTYLMADLRTPGITIRPTRTVTGAAEFAEVFFDGARIPLDSVVGEIGGGWAVATTTLMFERSTAFAAMIVGLQNLITRSAACCADDPVLAQQLSELSDDVFAVRALLYRCVAEQQASGQPSPASGALKLIATELNHRVRRFAALAGTDGVVGYLESFGLRIGGGTSEIQRNIRAERVLGLPREPRP</sequence>
<dbReference type="Proteomes" id="UP000320095">
    <property type="component" value="Unassembled WGS sequence"/>
</dbReference>
<feature type="domain" description="Acyl-CoA dehydrogenase/oxidase C-terminal" evidence="7">
    <location>
        <begin position="235"/>
        <end position="366"/>
    </location>
</feature>
<dbReference type="OrthoDB" id="5179760at2"/>
<reference evidence="10 11" key="1">
    <citation type="journal article" date="2019" name="Environ. Microbiol.">
        <title>Species interactions and distinct microbial communities in high Arctic permafrost affected cryosols are associated with the CH4 and CO2 gas fluxes.</title>
        <authorList>
            <person name="Altshuler I."/>
            <person name="Hamel J."/>
            <person name="Turney S."/>
            <person name="Magnuson E."/>
            <person name="Levesque R."/>
            <person name="Greer C."/>
            <person name="Whyte L.G."/>
        </authorList>
    </citation>
    <scope>NUCLEOTIDE SEQUENCE [LARGE SCALE GENOMIC DNA]</scope>
    <source>
        <strain evidence="10 11">S5.20</strain>
    </source>
</reference>
<comment type="similarity">
    <text evidence="2 6">Belongs to the acyl-CoA dehydrogenase family.</text>
</comment>
<dbReference type="SUPFAM" id="SSF56645">
    <property type="entry name" value="Acyl-CoA dehydrogenase NM domain-like"/>
    <property type="match status" value="1"/>
</dbReference>
<evidence type="ECO:0000256" key="4">
    <source>
        <dbReference type="ARBA" id="ARBA00022827"/>
    </source>
</evidence>